<feature type="transmembrane region" description="Helical" evidence="10">
    <location>
        <begin position="6"/>
        <end position="27"/>
    </location>
</feature>
<gene>
    <name evidence="12" type="primary">LOC108744706</name>
</gene>
<keyword evidence="3" id="KW-0963">Cytoplasm</keyword>
<keyword evidence="6" id="KW-0206">Cytoskeleton</keyword>
<name>A0A1W4XJ20_AGRPL</name>
<keyword evidence="10" id="KW-1133">Transmembrane helix</keyword>
<sequence>MSSPQNVWFMVGASVVGLVGAVGIMIIEKLRQKREEQILKQHIECLGKEMQNIRKELDTLRNIQKNTSKRSKRSKTSTASTTSTDSFISATDGDSSDLEFYDVSDEEEKISDALEDTHRFADRVDLVLDSSNIEDLKITLEELKDLSEEFPEDANILWRIAKACYKLATDSDNLIDKEEYLRQGIEACKSALRISPNNCDIHKWYAILVGSRAEIQPIKERIADGHLFKKHVDKALTLNPKDYMLHHMLGRFAYEIASLKWYERKVAATLFGEPPSATYEEALNCFLQVEKYCNREWKENKFFIAKCHFVLGQKSEAIKWFKNAEAVPSQNYSDHKLQLEILDMLKKCQS</sequence>
<evidence type="ECO:0000256" key="10">
    <source>
        <dbReference type="SAM" id="Phobius"/>
    </source>
</evidence>
<keyword evidence="10" id="KW-0812">Transmembrane</keyword>
<evidence type="ECO:0000256" key="9">
    <source>
        <dbReference type="SAM" id="MobiDB-lite"/>
    </source>
</evidence>
<evidence type="ECO:0000256" key="8">
    <source>
        <dbReference type="ARBA" id="ARBA00041958"/>
    </source>
</evidence>
<evidence type="ECO:0000256" key="4">
    <source>
        <dbReference type="ARBA" id="ARBA00022737"/>
    </source>
</evidence>
<keyword evidence="4" id="KW-0677">Repeat</keyword>
<dbReference type="OrthoDB" id="512473at2759"/>
<dbReference type="GO" id="GO:0097431">
    <property type="term" value="C:mitotic spindle pole"/>
    <property type="evidence" value="ECO:0007669"/>
    <property type="project" value="TreeGrafter"/>
</dbReference>
<dbReference type="Gene3D" id="1.25.40.10">
    <property type="entry name" value="Tetratricopeptide repeat domain"/>
    <property type="match status" value="1"/>
</dbReference>
<organism evidence="11 12">
    <name type="scientific">Agrilus planipennis</name>
    <name type="common">Emerald ash borer</name>
    <name type="synonym">Agrilus marcopoli</name>
    <dbReference type="NCBI Taxonomy" id="224129"/>
    <lineage>
        <taxon>Eukaryota</taxon>
        <taxon>Metazoa</taxon>
        <taxon>Ecdysozoa</taxon>
        <taxon>Arthropoda</taxon>
        <taxon>Hexapoda</taxon>
        <taxon>Insecta</taxon>
        <taxon>Pterygota</taxon>
        <taxon>Neoptera</taxon>
        <taxon>Endopterygota</taxon>
        <taxon>Coleoptera</taxon>
        <taxon>Polyphaga</taxon>
        <taxon>Elateriformia</taxon>
        <taxon>Buprestoidea</taxon>
        <taxon>Buprestidae</taxon>
        <taxon>Agrilinae</taxon>
        <taxon>Agrilus</taxon>
    </lineage>
</organism>
<feature type="compositionally biased region" description="Low complexity" evidence="9">
    <location>
        <begin position="76"/>
        <end position="90"/>
    </location>
</feature>
<evidence type="ECO:0000256" key="3">
    <source>
        <dbReference type="ARBA" id="ARBA00022490"/>
    </source>
</evidence>
<dbReference type="InterPro" id="IPR049039">
    <property type="entry name" value="RMD1-3_a_helical_rpt"/>
</dbReference>
<protein>
    <recommendedName>
        <fullName evidence="7">Regulator of microtubule dynamics protein 1</fullName>
    </recommendedName>
    <alternativeName>
        <fullName evidence="8">Protein FAM82B</fullName>
    </alternativeName>
</protein>
<accession>A0A1W4XJ20</accession>
<dbReference type="SUPFAM" id="SSF48452">
    <property type="entry name" value="TPR-like"/>
    <property type="match status" value="1"/>
</dbReference>
<dbReference type="STRING" id="224129.A0A1W4XJ20"/>
<dbReference type="PANTHER" id="PTHR16056:SF16">
    <property type="entry name" value="REGULATOR OF MICROTUBULE DYNAMICS PROTEIN 1"/>
    <property type="match status" value="1"/>
</dbReference>
<dbReference type="GO" id="GO:0008017">
    <property type="term" value="F:microtubule binding"/>
    <property type="evidence" value="ECO:0007669"/>
    <property type="project" value="TreeGrafter"/>
</dbReference>
<dbReference type="AlphaFoldDB" id="A0A1W4XJ20"/>
<comment type="subunit">
    <text evidence="2">Interacts with microtubules.</text>
</comment>
<dbReference type="KEGG" id="apln:108744706"/>
<comment type="subcellular location">
    <subcellularLocation>
        <location evidence="1">Cytoplasm</location>
        <location evidence="1">Cytoskeleton</location>
    </subcellularLocation>
</comment>
<evidence type="ECO:0000313" key="11">
    <source>
        <dbReference type="Proteomes" id="UP000192223"/>
    </source>
</evidence>
<evidence type="ECO:0000256" key="2">
    <source>
        <dbReference type="ARBA" id="ARBA00011375"/>
    </source>
</evidence>
<keyword evidence="10" id="KW-0472">Membrane</keyword>
<reference evidence="12" key="1">
    <citation type="submission" date="2025-08" db="UniProtKB">
        <authorList>
            <consortium name="RefSeq"/>
        </authorList>
    </citation>
    <scope>IDENTIFICATION</scope>
    <source>
        <tissue evidence="12">Entire body</tissue>
    </source>
</reference>
<dbReference type="Pfam" id="PF21033">
    <property type="entry name" value="RMD1-3"/>
    <property type="match status" value="1"/>
</dbReference>
<dbReference type="GeneID" id="108744706"/>
<dbReference type="InterPro" id="IPR011990">
    <property type="entry name" value="TPR-like_helical_dom_sf"/>
</dbReference>
<dbReference type="RefSeq" id="XP_018336116.1">
    <property type="nucleotide sequence ID" value="XM_018480614.1"/>
</dbReference>
<evidence type="ECO:0000256" key="7">
    <source>
        <dbReference type="ARBA" id="ARBA00039966"/>
    </source>
</evidence>
<keyword evidence="11" id="KW-1185">Reference proteome</keyword>
<dbReference type="Proteomes" id="UP000192223">
    <property type="component" value="Unplaced"/>
</dbReference>
<dbReference type="GO" id="GO:0005876">
    <property type="term" value="C:spindle microtubule"/>
    <property type="evidence" value="ECO:0007669"/>
    <property type="project" value="TreeGrafter"/>
</dbReference>
<proteinExistence type="predicted"/>
<dbReference type="PANTHER" id="PTHR16056">
    <property type="entry name" value="REGULATOR OF MICROTUBULE DYNAMICS PROTEIN"/>
    <property type="match status" value="1"/>
</dbReference>
<keyword evidence="5" id="KW-0802">TPR repeat</keyword>
<evidence type="ECO:0000313" key="12">
    <source>
        <dbReference type="RefSeq" id="XP_018336116.1"/>
    </source>
</evidence>
<dbReference type="GO" id="GO:0005739">
    <property type="term" value="C:mitochondrion"/>
    <property type="evidence" value="ECO:0007669"/>
    <property type="project" value="TreeGrafter"/>
</dbReference>
<evidence type="ECO:0000256" key="5">
    <source>
        <dbReference type="ARBA" id="ARBA00022803"/>
    </source>
</evidence>
<feature type="region of interest" description="Disordered" evidence="9">
    <location>
        <begin position="64"/>
        <end position="90"/>
    </location>
</feature>
<evidence type="ECO:0000256" key="6">
    <source>
        <dbReference type="ARBA" id="ARBA00023212"/>
    </source>
</evidence>
<dbReference type="InParanoid" id="A0A1W4XJ20"/>
<evidence type="ECO:0000256" key="1">
    <source>
        <dbReference type="ARBA" id="ARBA00004245"/>
    </source>
</evidence>